<dbReference type="OrthoDB" id="8713720at2"/>
<dbReference type="Pfam" id="PF03466">
    <property type="entry name" value="LysR_substrate"/>
    <property type="match status" value="1"/>
</dbReference>
<feature type="domain" description="HTH lysR-type" evidence="5">
    <location>
        <begin position="1"/>
        <end position="60"/>
    </location>
</feature>
<evidence type="ECO:0000256" key="2">
    <source>
        <dbReference type="ARBA" id="ARBA00023015"/>
    </source>
</evidence>
<proteinExistence type="inferred from homology"/>
<dbReference type="GO" id="GO:0005829">
    <property type="term" value="C:cytosol"/>
    <property type="evidence" value="ECO:0007669"/>
    <property type="project" value="TreeGrafter"/>
</dbReference>
<dbReference type="PANTHER" id="PTHR30419">
    <property type="entry name" value="HTH-TYPE TRANSCRIPTIONAL REGULATOR YBHD"/>
    <property type="match status" value="1"/>
</dbReference>
<evidence type="ECO:0000313" key="6">
    <source>
        <dbReference type="EMBL" id="RZT92867.1"/>
    </source>
</evidence>
<evidence type="ECO:0000313" key="7">
    <source>
        <dbReference type="Proteomes" id="UP000293398"/>
    </source>
</evidence>
<accession>A0A4Q7VAS7</accession>
<evidence type="ECO:0000256" key="1">
    <source>
        <dbReference type="ARBA" id="ARBA00009437"/>
    </source>
</evidence>
<dbReference type="EMBL" id="SHKO01000003">
    <property type="protein sequence ID" value="RZT92867.1"/>
    <property type="molecule type" value="Genomic_DNA"/>
</dbReference>
<dbReference type="PANTHER" id="PTHR30419:SF8">
    <property type="entry name" value="NITROGEN ASSIMILATION TRANSCRIPTIONAL ACTIVATOR-RELATED"/>
    <property type="match status" value="1"/>
</dbReference>
<keyword evidence="2" id="KW-0805">Transcription regulation</keyword>
<name>A0A4Q7VAS7_9BURK</name>
<dbReference type="SUPFAM" id="SSF46785">
    <property type="entry name" value="Winged helix' DNA-binding domain"/>
    <property type="match status" value="1"/>
</dbReference>
<gene>
    <name evidence="6" type="ORF">EV681_3628</name>
</gene>
<keyword evidence="4" id="KW-0804">Transcription</keyword>
<sequence length="300" mass="33547">MNLTPRHLHVFVVLADSLSFHTAADQLHITQPTLSKLVKTIEEMAGVRLFERSTRHVSLTRDGQALLEIARQTVTGYRDGLNNFEQMVRFRNQRVAIAALPTLAATLLPKLITALGRTHPQAKLQVFDVIANEAMQLLYDRKVDIVLAARENTSETLRFTKLFVEPFVLMHRPDNHISLKKWDVAGLSALPIISMPQGTSTRSGVDDYFAAHNAIFSPTFALRDLNTISQFVRSGCGIAILPWSAARPFLKDDLQICYLKGAPHRYIGIFTLKGLSHSELTLHVMRSLVAMSAELPMPNE</sequence>
<reference evidence="6 7" key="1">
    <citation type="submission" date="2019-02" db="EMBL/GenBank/DDBJ databases">
        <title>Genomic Encyclopedia of Type Strains, Phase IV (KMG-IV): sequencing the most valuable type-strain genomes for metagenomic binning, comparative biology and taxonomic classification.</title>
        <authorList>
            <person name="Goeker M."/>
        </authorList>
    </citation>
    <scope>NUCLEOTIDE SEQUENCE [LARGE SCALE GENOMIC DNA]</scope>
    <source>
        <strain evidence="6 7">DSM 23814</strain>
    </source>
</reference>
<dbReference type="FunFam" id="1.10.10.10:FF:000001">
    <property type="entry name" value="LysR family transcriptional regulator"/>
    <property type="match status" value="1"/>
</dbReference>
<dbReference type="InterPro" id="IPR036390">
    <property type="entry name" value="WH_DNA-bd_sf"/>
</dbReference>
<dbReference type="Gene3D" id="1.10.10.10">
    <property type="entry name" value="Winged helix-like DNA-binding domain superfamily/Winged helix DNA-binding domain"/>
    <property type="match status" value="1"/>
</dbReference>
<comment type="caution">
    <text evidence="6">The sequence shown here is derived from an EMBL/GenBank/DDBJ whole genome shotgun (WGS) entry which is preliminary data.</text>
</comment>
<keyword evidence="7" id="KW-1185">Reference proteome</keyword>
<dbReference type="GO" id="GO:0003700">
    <property type="term" value="F:DNA-binding transcription factor activity"/>
    <property type="evidence" value="ECO:0007669"/>
    <property type="project" value="InterPro"/>
</dbReference>
<evidence type="ECO:0000256" key="3">
    <source>
        <dbReference type="ARBA" id="ARBA00023125"/>
    </source>
</evidence>
<comment type="similarity">
    <text evidence="1">Belongs to the LysR transcriptional regulatory family.</text>
</comment>
<dbReference type="PROSITE" id="PS50931">
    <property type="entry name" value="HTH_LYSR"/>
    <property type="match status" value="1"/>
</dbReference>
<dbReference type="InterPro" id="IPR050950">
    <property type="entry name" value="HTH-type_LysR_regulators"/>
</dbReference>
<keyword evidence="3 6" id="KW-0238">DNA-binding</keyword>
<evidence type="ECO:0000259" key="5">
    <source>
        <dbReference type="PROSITE" id="PS50931"/>
    </source>
</evidence>
<dbReference type="InterPro" id="IPR036388">
    <property type="entry name" value="WH-like_DNA-bd_sf"/>
</dbReference>
<organism evidence="6 7">
    <name type="scientific">Advenella incenata</name>
    <dbReference type="NCBI Taxonomy" id="267800"/>
    <lineage>
        <taxon>Bacteria</taxon>
        <taxon>Pseudomonadati</taxon>
        <taxon>Pseudomonadota</taxon>
        <taxon>Betaproteobacteria</taxon>
        <taxon>Burkholderiales</taxon>
        <taxon>Alcaligenaceae</taxon>
    </lineage>
</organism>
<dbReference type="InterPro" id="IPR005119">
    <property type="entry name" value="LysR_subst-bd"/>
</dbReference>
<dbReference type="GO" id="GO:0003677">
    <property type="term" value="F:DNA binding"/>
    <property type="evidence" value="ECO:0007669"/>
    <property type="project" value="UniProtKB-KW"/>
</dbReference>
<dbReference type="RefSeq" id="WP_128394825.1">
    <property type="nucleotide sequence ID" value="NZ_SHKO01000003.1"/>
</dbReference>
<dbReference type="InterPro" id="IPR000847">
    <property type="entry name" value="LysR_HTH_N"/>
</dbReference>
<evidence type="ECO:0000256" key="4">
    <source>
        <dbReference type="ARBA" id="ARBA00023163"/>
    </source>
</evidence>
<dbReference type="SUPFAM" id="SSF53850">
    <property type="entry name" value="Periplasmic binding protein-like II"/>
    <property type="match status" value="1"/>
</dbReference>
<dbReference type="AlphaFoldDB" id="A0A4Q7VAS7"/>
<dbReference type="PRINTS" id="PR00039">
    <property type="entry name" value="HTHLYSR"/>
</dbReference>
<protein>
    <submittedName>
        <fullName evidence="6">DNA-binding transcriptional LysR family regulator</fullName>
    </submittedName>
</protein>
<dbReference type="Proteomes" id="UP000293398">
    <property type="component" value="Unassembled WGS sequence"/>
</dbReference>
<dbReference type="Gene3D" id="3.40.190.10">
    <property type="entry name" value="Periplasmic binding protein-like II"/>
    <property type="match status" value="2"/>
</dbReference>
<dbReference type="Pfam" id="PF00126">
    <property type="entry name" value="HTH_1"/>
    <property type="match status" value="1"/>
</dbReference>